<keyword evidence="1" id="KW-0812">Transmembrane</keyword>
<reference evidence="2 3" key="1">
    <citation type="submission" date="2019-07" db="EMBL/GenBank/DDBJ databases">
        <title>Genomic Encyclopedia of Type Strains, Phase IV (KMG-IV): sequencing the most valuable type-strain genomes for metagenomic binning, comparative biology and taxonomic classification.</title>
        <authorList>
            <person name="Goeker M."/>
        </authorList>
    </citation>
    <scope>NUCLEOTIDE SEQUENCE [LARGE SCALE GENOMIC DNA]</scope>
    <source>
        <strain evidence="2 3">SS015</strain>
    </source>
</reference>
<dbReference type="OrthoDB" id="9790047at2"/>
<protein>
    <submittedName>
        <fullName evidence="2">Uncharacterized protein DUF2155</fullName>
    </submittedName>
</protein>
<gene>
    <name evidence="2" type="ORF">EDC39_1195</name>
</gene>
<sequence>MAATKWANPSPFVIFNHAVGSRSWRERLRHDVCVTARCLIVKRAGLVIFVVTVFAAFGLGGCGKQEEKKPKVEARPAKTEVQVRKSTTPVEVPDSVKGHWKAVKISVRDKDAGTEEVYTVDIGHSFELPGAGITFKVNAFLPHFVMDGRKLTSMSNDTRNPAVQVEIKENGKMVFDGWLFSLYPNTHAFKHPRYTFSLVDYIPAEGKKG</sequence>
<keyword evidence="3" id="KW-1185">Reference proteome</keyword>
<dbReference type="EMBL" id="VNIB01000019">
    <property type="protein sequence ID" value="TYO95430.1"/>
    <property type="molecule type" value="Genomic_DNA"/>
</dbReference>
<evidence type="ECO:0000256" key="1">
    <source>
        <dbReference type="SAM" id="Phobius"/>
    </source>
</evidence>
<evidence type="ECO:0000313" key="2">
    <source>
        <dbReference type="EMBL" id="TYO95430.1"/>
    </source>
</evidence>
<dbReference type="Proteomes" id="UP000324159">
    <property type="component" value="Unassembled WGS sequence"/>
</dbReference>
<accession>A0A5D3WFY7</accession>
<keyword evidence="1" id="KW-0472">Membrane</keyword>
<organism evidence="2 3">
    <name type="scientific">Geothermobacter ehrlichii</name>
    <dbReference type="NCBI Taxonomy" id="213224"/>
    <lineage>
        <taxon>Bacteria</taxon>
        <taxon>Pseudomonadati</taxon>
        <taxon>Thermodesulfobacteriota</taxon>
        <taxon>Desulfuromonadia</taxon>
        <taxon>Desulfuromonadales</taxon>
        <taxon>Geothermobacteraceae</taxon>
        <taxon>Geothermobacter</taxon>
    </lineage>
</organism>
<comment type="caution">
    <text evidence="2">The sequence shown here is derived from an EMBL/GenBank/DDBJ whole genome shotgun (WGS) entry which is preliminary data.</text>
</comment>
<feature type="transmembrane region" description="Helical" evidence="1">
    <location>
        <begin position="44"/>
        <end position="62"/>
    </location>
</feature>
<proteinExistence type="predicted"/>
<dbReference type="AlphaFoldDB" id="A0A5D3WFY7"/>
<evidence type="ECO:0000313" key="3">
    <source>
        <dbReference type="Proteomes" id="UP000324159"/>
    </source>
</evidence>
<name>A0A5D3WFY7_9BACT</name>
<keyword evidence="1" id="KW-1133">Transmembrane helix</keyword>